<dbReference type="Proteomes" id="UP001596163">
    <property type="component" value="Unassembled WGS sequence"/>
</dbReference>
<gene>
    <name evidence="1" type="ORF">ACFPIK_07875</name>
</gene>
<protein>
    <submittedName>
        <fullName evidence="1">Uncharacterized protein</fullName>
    </submittedName>
</protein>
<evidence type="ECO:0000313" key="1">
    <source>
        <dbReference type="EMBL" id="MFC5191682.1"/>
    </source>
</evidence>
<dbReference type="RefSeq" id="WP_377913954.1">
    <property type="nucleotide sequence ID" value="NZ_JBHSKS010000004.1"/>
</dbReference>
<proteinExistence type="predicted"/>
<organism evidence="1 2">
    <name type="scientific">Algoriphagus aquatilis</name>
    <dbReference type="NCBI Taxonomy" id="490186"/>
    <lineage>
        <taxon>Bacteria</taxon>
        <taxon>Pseudomonadati</taxon>
        <taxon>Bacteroidota</taxon>
        <taxon>Cytophagia</taxon>
        <taxon>Cytophagales</taxon>
        <taxon>Cyclobacteriaceae</taxon>
        <taxon>Algoriphagus</taxon>
    </lineage>
</organism>
<sequence>MRTLDKLGVRWSVGFFAFIFACFSCIETVDNQSLVYSNNFSNLDLANFENGRLFIWQRDTIAGYYHNEEVAVTVKDLPTHNYLKVSIEILVHDSWDGNADDGISGPDFWFMGLDDSETLRTTFSNSPCVSTFCLYQSFPNRFFRQNRPKTGATSINLPGLCLFGASSSYTSRYVVEQLIEHTNPEARVFMGAELKQTNSPDPICDESWSIASIQVLAIQTNRK</sequence>
<dbReference type="EMBL" id="JBHSKS010000004">
    <property type="protein sequence ID" value="MFC5191682.1"/>
    <property type="molecule type" value="Genomic_DNA"/>
</dbReference>
<name>A0ABW0BUX6_9BACT</name>
<comment type="caution">
    <text evidence="1">The sequence shown here is derived from an EMBL/GenBank/DDBJ whole genome shotgun (WGS) entry which is preliminary data.</text>
</comment>
<evidence type="ECO:0000313" key="2">
    <source>
        <dbReference type="Proteomes" id="UP001596163"/>
    </source>
</evidence>
<accession>A0ABW0BUX6</accession>
<keyword evidence="2" id="KW-1185">Reference proteome</keyword>
<reference evidence="2" key="1">
    <citation type="journal article" date="2019" name="Int. J. Syst. Evol. Microbiol.">
        <title>The Global Catalogue of Microorganisms (GCM) 10K type strain sequencing project: providing services to taxonomists for standard genome sequencing and annotation.</title>
        <authorList>
            <consortium name="The Broad Institute Genomics Platform"/>
            <consortium name="The Broad Institute Genome Sequencing Center for Infectious Disease"/>
            <person name="Wu L."/>
            <person name="Ma J."/>
        </authorList>
    </citation>
    <scope>NUCLEOTIDE SEQUENCE [LARGE SCALE GENOMIC DNA]</scope>
    <source>
        <strain evidence="2">CGMCC 1.7030</strain>
    </source>
</reference>
<dbReference type="PROSITE" id="PS51257">
    <property type="entry name" value="PROKAR_LIPOPROTEIN"/>
    <property type="match status" value="1"/>
</dbReference>